<feature type="binding site" evidence="4">
    <location>
        <begin position="96"/>
        <end position="97"/>
    </location>
    <ligand>
        <name>pyridoxal 5'-phosphate</name>
        <dbReference type="ChEBI" id="CHEBI:597326"/>
    </ligand>
</feature>
<keyword evidence="6" id="KW-1185">Reference proteome</keyword>
<dbReference type="EMBL" id="LBIC01000010">
    <property type="protein sequence ID" value="KKW90433.1"/>
    <property type="molecule type" value="Genomic_DNA"/>
</dbReference>
<name>A0A0M3AKE5_9SPHN</name>
<dbReference type="InterPro" id="IPR049704">
    <property type="entry name" value="Aminotrans_3_PPA_site"/>
</dbReference>
<organism evidence="5 6">
    <name type="scientific">Sphingobium chungbukense</name>
    <dbReference type="NCBI Taxonomy" id="56193"/>
    <lineage>
        <taxon>Bacteria</taxon>
        <taxon>Pseudomonadati</taxon>
        <taxon>Pseudomonadota</taxon>
        <taxon>Alphaproteobacteria</taxon>
        <taxon>Sphingomonadales</taxon>
        <taxon>Sphingomonadaceae</taxon>
        <taxon>Sphingobium</taxon>
    </lineage>
</organism>
<comment type="subcellular location">
    <subcellularLocation>
        <location evidence="4">Cytoplasm</location>
    </subcellularLocation>
</comment>
<evidence type="ECO:0000313" key="6">
    <source>
        <dbReference type="Proteomes" id="UP000033874"/>
    </source>
</evidence>
<dbReference type="AlphaFoldDB" id="A0A0M3AKE5"/>
<dbReference type="PANTHER" id="PTHR11986">
    <property type="entry name" value="AMINOTRANSFERASE CLASS III"/>
    <property type="match status" value="1"/>
</dbReference>
<keyword evidence="3 4" id="KW-0663">Pyridoxal phosphate</keyword>
<comment type="catalytic activity">
    <reaction evidence="4">
        <text>N(2)-acetyl-L-ornithine + 2-oxoglutarate = N-acetyl-L-glutamate 5-semialdehyde + L-glutamate</text>
        <dbReference type="Rhea" id="RHEA:18049"/>
        <dbReference type="ChEBI" id="CHEBI:16810"/>
        <dbReference type="ChEBI" id="CHEBI:29123"/>
        <dbReference type="ChEBI" id="CHEBI:29985"/>
        <dbReference type="ChEBI" id="CHEBI:57805"/>
        <dbReference type="EC" id="2.6.1.11"/>
    </reaction>
</comment>
<dbReference type="EC" id="2.6.1.11" evidence="4"/>
<evidence type="ECO:0000256" key="3">
    <source>
        <dbReference type="ARBA" id="ARBA00022898"/>
    </source>
</evidence>
<keyword evidence="4" id="KW-0055">Arginine biosynthesis</keyword>
<keyword evidence="4" id="KW-0028">Amino-acid biosynthesis</keyword>
<comment type="pathway">
    <text evidence="4">Amino-acid biosynthesis; L-arginine biosynthesis; N(2)-acetyl-L-ornithine from L-glutamate: step 4/4.</text>
</comment>
<dbReference type="PIRSF" id="PIRSF000521">
    <property type="entry name" value="Transaminase_4ab_Lys_Orn"/>
    <property type="match status" value="1"/>
</dbReference>
<dbReference type="Gene3D" id="3.90.1150.10">
    <property type="entry name" value="Aspartate Aminotransferase, domain 1"/>
    <property type="match status" value="1"/>
</dbReference>
<dbReference type="InterPro" id="IPR015424">
    <property type="entry name" value="PyrdxlP-dep_Trfase"/>
</dbReference>
<dbReference type="Proteomes" id="UP000033874">
    <property type="component" value="Unassembled WGS sequence"/>
</dbReference>
<dbReference type="GO" id="GO:0042802">
    <property type="term" value="F:identical protein binding"/>
    <property type="evidence" value="ECO:0007669"/>
    <property type="project" value="TreeGrafter"/>
</dbReference>
<dbReference type="InterPro" id="IPR050103">
    <property type="entry name" value="Class-III_PLP-dep_AT"/>
</dbReference>
<feature type="binding site" evidence="4">
    <location>
        <position position="132"/>
    </location>
    <ligand>
        <name>N(2)-acetyl-L-ornithine</name>
        <dbReference type="ChEBI" id="CHEBI:57805"/>
    </ligand>
</feature>
<keyword evidence="4" id="KW-0963">Cytoplasm</keyword>
<evidence type="ECO:0000256" key="2">
    <source>
        <dbReference type="ARBA" id="ARBA00022679"/>
    </source>
</evidence>
<dbReference type="SUPFAM" id="SSF53383">
    <property type="entry name" value="PLP-dependent transferases"/>
    <property type="match status" value="1"/>
</dbReference>
<dbReference type="HAMAP" id="MF_01107">
    <property type="entry name" value="ArgD_aminotrans_3"/>
    <property type="match status" value="1"/>
</dbReference>
<feature type="binding site" evidence="4">
    <location>
        <position position="272"/>
    </location>
    <ligand>
        <name>pyridoxal 5'-phosphate</name>
        <dbReference type="ChEBI" id="CHEBI:597326"/>
    </ligand>
</feature>
<dbReference type="RefSeq" id="WP_046765519.1">
    <property type="nucleotide sequence ID" value="NZ_LBIC01000010.1"/>
</dbReference>
<dbReference type="InterPro" id="IPR015421">
    <property type="entry name" value="PyrdxlP-dep_Trfase_major"/>
</dbReference>
<proteinExistence type="inferred from homology"/>
<dbReference type="InterPro" id="IPR015422">
    <property type="entry name" value="PyrdxlP-dep_Trfase_small"/>
</dbReference>
<dbReference type="PROSITE" id="PS00600">
    <property type="entry name" value="AA_TRANSFER_CLASS_3"/>
    <property type="match status" value="1"/>
</dbReference>
<dbReference type="STRING" id="56193.YP76_20845"/>
<dbReference type="CDD" id="cd00610">
    <property type="entry name" value="OAT_like"/>
    <property type="match status" value="1"/>
</dbReference>
<feature type="binding site" evidence="4">
    <location>
        <begin position="214"/>
        <end position="217"/>
    </location>
    <ligand>
        <name>pyridoxal 5'-phosphate</name>
        <dbReference type="ChEBI" id="CHEBI:597326"/>
    </ligand>
</feature>
<evidence type="ECO:0000256" key="4">
    <source>
        <dbReference type="HAMAP-Rule" id="MF_01107"/>
    </source>
</evidence>
<dbReference type="GO" id="GO:0030170">
    <property type="term" value="F:pyridoxal phosphate binding"/>
    <property type="evidence" value="ECO:0007669"/>
    <property type="project" value="InterPro"/>
</dbReference>
<comment type="caution">
    <text evidence="5">The sequence shown here is derived from an EMBL/GenBank/DDBJ whole genome shotgun (WGS) entry which is preliminary data.</text>
</comment>
<dbReference type="InterPro" id="IPR004636">
    <property type="entry name" value="AcOrn/SuccOrn_fam"/>
</dbReference>
<dbReference type="UniPathway" id="UPA00068">
    <property type="reaction ID" value="UER00109"/>
</dbReference>
<dbReference type="PATRIC" id="fig|56193.3.peg.4378"/>
<dbReference type="GO" id="GO:0005737">
    <property type="term" value="C:cytoplasm"/>
    <property type="evidence" value="ECO:0007669"/>
    <property type="project" value="UniProtKB-SubCell"/>
</dbReference>
<comment type="cofactor">
    <cofactor evidence="4">
        <name>pyridoxal 5'-phosphate</name>
        <dbReference type="ChEBI" id="CHEBI:597326"/>
    </cofactor>
    <text evidence="4">Binds 1 pyridoxal phosphate per subunit.</text>
</comment>
<dbReference type="NCBIfam" id="TIGR00707">
    <property type="entry name" value="argD"/>
    <property type="match status" value="1"/>
</dbReference>
<dbReference type="NCBIfam" id="NF002325">
    <property type="entry name" value="PRK01278.1"/>
    <property type="match status" value="1"/>
</dbReference>
<dbReference type="Gene3D" id="3.40.640.10">
    <property type="entry name" value="Type I PLP-dependent aspartate aminotransferase-like (Major domain)"/>
    <property type="match status" value="1"/>
</dbReference>
<reference evidence="5 6" key="1">
    <citation type="submission" date="2015-04" db="EMBL/GenBank/DDBJ databases">
        <title>Genome sequence of aromatic hydrocarbons-degrading Sphingobium chungbukense DJ77.</title>
        <authorList>
            <person name="Kim Y.-C."/>
            <person name="Chae J.-C."/>
        </authorList>
    </citation>
    <scope>NUCLEOTIDE SEQUENCE [LARGE SCALE GENOMIC DNA]</scope>
    <source>
        <strain evidence="5 6">DJ77</strain>
    </source>
</reference>
<feature type="binding site" evidence="4">
    <location>
        <position position="271"/>
    </location>
    <ligand>
        <name>N(2)-acetyl-L-ornithine</name>
        <dbReference type="ChEBI" id="CHEBI:57805"/>
    </ligand>
</feature>
<dbReference type="GO" id="GO:0006526">
    <property type="term" value="P:L-arginine biosynthetic process"/>
    <property type="evidence" value="ECO:0007669"/>
    <property type="project" value="UniProtKB-UniRule"/>
</dbReference>
<dbReference type="PANTHER" id="PTHR11986:SF113">
    <property type="entry name" value="SUCCINYLORNITHINE TRANSAMINASE"/>
    <property type="match status" value="1"/>
</dbReference>
<comment type="miscellaneous">
    <text evidence="4">May also have succinyldiaminopimelate aminotransferase activity, thus carrying out the corresponding step in lysine biosynthesis.</text>
</comment>
<dbReference type="InterPro" id="IPR005814">
    <property type="entry name" value="Aminotrans_3"/>
</dbReference>
<keyword evidence="1 4" id="KW-0032">Aminotransferase</keyword>
<evidence type="ECO:0000313" key="5">
    <source>
        <dbReference type="EMBL" id="KKW90433.1"/>
    </source>
</evidence>
<feature type="modified residue" description="N6-(pyridoxal phosphate)lysine" evidence="4">
    <location>
        <position position="243"/>
    </location>
</feature>
<dbReference type="GO" id="GO:0003992">
    <property type="term" value="F:N2-acetyl-L-ornithine:2-oxoglutarate 5-aminotransferase activity"/>
    <property type="evidence" value="ECO:0007669"/>
    <property type="project" value="UniProtKB-UniRule"/>
</dbReference>
<sequence length="396" mass="42098">MTDPLYPCFARADVAFERGEGAWLFGTDGKRYLDCATGIAVTGLGHSHPRLVDVLKRQAERLWHVSNAVRIPEQEQLAEKLCTATFADRVFFSNSGAEAVETAIKTARRYHHVNGRPERWRLITFEGAFHGRTLATVAAGGQPKYLEGFGAPVEGFDQVSFGDLDALEAAIGPETAGVLIEPVQGESGVRSLPEGALAHIRALCDRHGLLLVLDEVQTGVGRAGHLFAYQASDIAPDILASAKGLGNGFPVAACLATEAAAAGMTPGTHGSTFGGNPLAMVVASEVLDIMLEPGFLDSVRGTGEHLRARLEAFVAEHPELFEDARGEGLLLGLKCRRPVRDVLQTLRVKGVLGVAAGNDVLRLLPPLTLSIPEADELVERLRLAAIALSNPADIAA</sequence>
<dbReference type="FunFam" id="3.40.640.10:FF:000004">
    <property type="entry name" value="Acetylornithine aminotransferase"/>
    <property type="match status" value="1"/>
</dbReference>
<protein>
    <recommendedName>
        <fullName evidence="4">Acetylornithine aminotransferase</fullName>
        <shortName evidence="4">ACOAT</shortName>
        <ecNumber evidence="4">2.6.1.11</ecNumber>
    </recommendedName>
</protein>
<dbReference type="Pfam" id="PF00202">
    <property type="entry name" value="Aminotran_3"/>
    <property type="match status" value="1"/>
</dbReference>
<comment type="subunit">
    <text evidence="4">Homodimer.</text>
</comment>
<keyword evidence="2 4" id="KW-0808">Transferase</keyword>
<comment type="similarity">
    <text evidence="4">Belongs to the class-III pyridoxal-phosphate-dependent aminotransferase family. ArgD subfamily.</text>
</comment>
<gene>
    <name evidence="4" type="primary">argD</name>
    <name evidence="5" type="ORF">YP76_20845</name>
</gene>
<evidence type="ECO:0000256" key="1">
    <source>
        <dbReference type="ARBA" id="ARBA00022576"/>
    </source>
</evidence>
<feature type="binding site" evidence="4">
    <location>
        <position position="129"/>
    </location>
    <ligand>
        <name>pyridoxal 5'-phosphate</name>
        <dbReference type="ChEBI" id="CHEBI:597326"/>
    </ligand>
</feature>
<accession>A0A0M3AKE5</accession>